<proteinExistence type="inferred from homology"/>
<evidence type="ECO:0000313" key="6">
    <source>
        <dbReference type="EMBL" id="ETI62502.1"/>
    </source>
</evidence>
<protein>
    <recommendedName>
        <fullName evidence="4">Phosphoribosylglycinamide formyltransferase</fullName>
        <ecNumber evidence="4">2.1.2.2</ecNumber>
    </recommendedName>
    <alternativeName>
        <fullName evidence="4">5'-phosphoribosylglycinamide transformylase</fullName>
    </alternativeName>
    <alternativeName>
        <fullName evidence="4">GAR transformylase</fullName>
        <shortName evidence="4">GART</shortName>
    </alternativeName>
</protein>
<gene>
    <name evidence="4 6" type="primary">purN</name>
    <name evidence="6" type="ORF">D104_01805</name>
</gene>
<dbReference type="EC" id="2.1.2.2" evidence="4"/>
<feature type="binding site" evidence="4">
    <location>
        <begin position="91"/>
        <end position="94"/>
    </location>
    <ligand>
        <name>(6R)-10-formyltetrahydrofolate</name>
        <dbReference type="ChEBI" id="CHEBI:195366"/>
    </ligand>
</feature>
<sequence length="217" mass="23958">MSFPIVVLISGSGSNLQALIDQSLQGQLNINICAVISNKAEAYGLERAKVAGIPTHSLSHKSFDSREAFDTELQKLIDQYQPKLVVLAGFMRILTETFAQHYEGRMLNIHPSLLPKYKGLNTHQRAIDANETEHGVSVHFVSPELDAGAVILQASTTIAEDDTAESLASKVHSMEHIIYPLAVKWFSEDRLTFHDGKAYLDKSMLSESGMLYTKALT</sequence>
<dbReference type="PATRIC" id="fig|1208321.3.peg.370"/>
<comment type="catalytic activity">
    <reaction evidence="4">
        <text>N(1)-(5-phospho-beta-D-ribosyl)glycinamide + (6R)-10-formyltetrahydrofolate = N(2)-formyl-N(1)-(5-phospho-beta-D-ribosyl)glycinamide + (6S)-5,6,7,8-tetrahydrofolate + H(+)</text>
        <dbReference type="Rhea" id="RHEA:15053"/>
        <dbReference type="ChEBI" id="CHEBI:15378"/>
        <dbReference type="ChEBI" id="CHEBI:57453"/>
        <dbReference type="ChEBI" id="CHEBI:143788"/>
        <dbReference type="ChEBI" id="CHEBI:147286"/>
        <dbReference type="ChEBI" id="CHEBI:195366"/>
        <dbReference type="EC" id="2.1.2.2"/>
    </reaction>
</comment>
<dbReference type="InterPro" id="IPR036477">
    <property type="entry name" value="Formyl_transf_N_sf"/>
</dbReference>
<dbReference type="GO" id="GO:0004644">
    <property type="term" value="F:phosphoribosylglycinamide formyltransferase activity"/>
    <property type="evidence" value="ECO:0007669"/>
    <property type="project" value="UniProtKB-UniRule"/>
</dbReference>
<keyword evidence="3 4" id="KW-0658">Purine biosynthesis</keyword>
<comment type="pathway">
    <text evidence="1 4">Purine metabolism; IMP biosynthesis via de novo pathway; N(2)-formyl-N(1)-(5-phospho-D-ribosyl)glycinamide from N(1)-(5-phospho-D-ribosyl)glycinamide (10-formyl THF route): step 1/1.</text>
</comment>
<dbReference type="Pfam" id="PF00551">
    <property type="entry name" value="Formyl_trans_N"/>
    <property type="match status" value="1"/>
</dbReference>
<evidence type="ECO:0000313" key="7">
    <source>
        <dbReference type="Proteomes" id="UP000018857"/>
    </source>
</evidence>
<keyword evidence="2 4" id="KW-0808">Transferase</keyword>
<organism evidence="6 7">
    <name type="scientific">Marinomonas profundimaris</name>
    <dbReference type="NCBI Taxonomy" id="1208321"/>
    <lineage>
        <taxon>Bacteria</taxon>
        <taxon>Pseudomonadati</taxon>
        <taxon>Pseudomonadota</taxon>
        <taxon>Gammaproteobacteria</taxon>
        <taxon>Oceanospirillales</taxon>
        <taxon>Oceanospirillaceae</taxon>
        <taxon>Marinomonas</taxon>
    </lineage>
</organism>
<dbReference type="PANTHER" id="PTHR43369">
    <property type="entry name" value="PHOSPHORIBOSYLGLYCINAMIDE FORMYLTRANSFERASE"/>
    <property type="match status" value="1"/>
</dbReference>
<accession>W1RZV6</accession>
<dbReference type="InterPro" id="IPR004607">
    <property type="entry name" value="GART"/>
</dbReference>
<dbReference type="PANTHER" id="PTHR43369:SF2">
    <property type="entry name" value="PHOSPHORIBOSYLGLYCINAMIDE FORMYLTRANSFERASE"/>
    <property type="match status" value="1"/>
</dbReference>
<name>W1RZV6_9GAMM</name>
<comment type="similarity">
    <text evidence="4">Belongs to the GART family.</text>
</comment>
<dbReference type="OrthoDB" id="9806170at2"/>
<feature type="binding site" evidence="4">
    <location>
        <position position="66"/>
    </location>
    <ligand>
        <name>(6R)-10-formyltetrahydrofolate</name>
        <dbReference type="ChEBI" id="CHEBI:195366"/>
    </ligand>
</feature>
<reference evidence="6 7" key="1">
    <citation type="journal article" date="2014" name="Genome Announc.">
        <title>Draft Genome Sequence of Marinomonas sp. Strain D104, a Polycyclic Aromatic Hydrocarbon-Degrading Bacterium from the Deep-Sea Sediment of the Arctic Ocean.</title>
        <authorList>
            <person name="Dong C."/>
            <person name="Bai X."/>
            <person name="Lai Q."/>
            <person name="Xie Y."/>
            <person name="Chen X."/>
            <person name="Shao Z."/>
        </authorList>
    </citation>
    <scope>NUCLEOTIDE SEQUENCE [LARGE SCALE GENOMIC DNA]</scope>
    <source>
        <strain evidence="6 7">D104</strain>
    </source>
</reference>
<feature type="binding site" evidence="4">
    <location>
        <begin position="13"/>
        <end position="15"/>
    </location>
    <ligand>
        <name>N(1)-(5-phospho-beta-D-ribosyl)glycinamide</name>
        <dbReference type="ChEBI" id="CHEBI:143788"/>
    </ligand>
</feature>
<comment type="caution">
    <text evidence="6">The sequence shown here is derived from an EMBL/GenBank/DDBJ whole genome shotgun (WGS) entry which is preliminary data.</text>
</comment>
<feature type="binding site" evidence="4">
    <location>
        <position position="108"/>
    </location>
    <ligand>
        <name>(6R)-10-formyltetrahydrofolate</name>
        <dbReference type="ChEBI" id="CHEBI:195366"/>
    </ligand>
</feature>
<dbReference type="AlphaFoldDB" id="W1RZV6"/>
<feature type="site" description="Raises pKa of active site His" evidence="4">
    <location>
        <position position="146"/>
    </location>
</feature>
<dbReference type="InterPro" id="IPR002376">
    <property type="entry name" value="Formyl_transf_N"/>
</dbReference>
<dbReference type="eggNOG" id="COG0299">
    <property type="taxonomic scope" value="Bacteria"/>
</dbReference>
<dbReference type="NCBIfam" id="TIGR00639">
    <property type="entry name" value="PurN"/>
    <property type="match status" value="1"/>
</dbReference>
<evidence type="ECO:0000256" key="1">
    <source>
        <dbReference type="ARBA" id="ARBA00005054"/>
    </source>
</evidence>
<evidence type="ECO:0000256" key="2">
    <source>
        <dbReference type="ARBA" id="ARBA00022679"/>
    </source>
</evidence>
<evidence type="ECO:0000256" key="3">
    <source>
        <dbReference type="ARBA" id="ARBA00022755"/>
    </source>
</evidence>
<keyword evidence="7" id="KW-1185">Reference proteome</keyword>
<comment type="function">
    <text evidence="4">Catalyzes the transfer of a formyl group from 10-formyltetrahydrofolate to 5-phospho-ribosyl-glycinamide (GAR), producing 5-phospho-ribosyl-N-formylglycinamide (FGAR) and tetrahydrofolate.</text>
</comment>
<dbReference type="HAMAP" id="MF_01930">
    <property type="entry name" value="PurN"/>
    <property type="match status" value="1"/>
</dbReference>
<dbReference type="GO" id="GO:0006189">
    <property type="term" value="P:'de novo' IMP biosynthetic process"/>
    <property type="evidence" value="ECO:0007669"/>
    <property type="project" value="UniProtKB-UniRule"/>
</dbReference>
<dbReference type="Proteomes" id="UP000018857">
    <property type="component" value="Unassembled WGS sequence"/>
</dbReference>
<dbReference type="GO" id="GO:0005829">
    <property type="term" value="C:cytosol"/>
    <property type="evidence" value="ECO:0007669"/>
    <property type="project" value="TreeGrafter"/>
</dbReference>
<feature type="active site" description="Proton donor" evidence="4">
    <location>
        <position position="110"/>
    </location>
</feature>
<feature type="domain" description="Formyl transferase N-terminal" evidence="5">
    <location>
        <begin position="5"/>
        <end position="183"/>
    </location>
</feature>
<dbReference type="SUPFAM" id="SSF53328">
    <property type="entry name" value="Formyltransferase"/>
    <property type="match status" value="1"/>
</dbReference>
<dbReference type="STRING" id="1208321.D104_01805"/>
<dbReference type="RefSeq" id="WP_024022584.1">
    <property type="nucleotide sequence ID" value="NZ_AYOZ01000001.1"/>
</dbReference>
<dbReference type="EMBL" id="AYOZ01000001">
    <property type="protein sequence ID" value="ETI62502.1"/>
    <property type="molecule type" value="Genomic_DNA"/>
</dbReference>
<dbReference type="Gene3D" id="3.40.50.170">
    <property type="entry name" value="Formyl transferase, N-terminal domain"/>
    <property type="match status" value="1"/>
</dbReference>
<dbReference type="UniPathway" id="UPA00074">
    <property type="reaction ID" value="UER00126"/>
</dbReference>
<evidence type="ECO:0000259" key="5">
    <source>
        <dbReference type="Pfam" id="PF00551"/>
    </source>
</evidence>
<dbReference type="CDD" id="cd08645">
    <property type="entry name" value="FMT_core_GART"/>
    <property type="match status" value="1"/>
</dbReference>
<evidence type="ECO:0000256" key="4">
    <source>
        <dbReference type="HAMAP-Rule" id="MF_01930"/>
    </source>
</evidence>